<evidence type="ECO:0000313" key="2">
    <source>
        <dbReference type="EMBL" id="KKR83796.1"/>
    </source>
</evidence>
<keyword evidence="1" id="KW-1133">Transmembrane helix</keyword>
<comment type="caution">
    <text evidence="2">The sequence shown here is derived from an EMBL/GenBank/DDBJ whole genome shotgun (WGS) entry which is preliminary data.</text>
</comment>
<dbReference type="Proteomes" id="UP000034601">
    <property type="component" value="Unassembled WGS sequence"/>
</dbReference>
<name>A0A0G0U962_9BACT</name>
<sequence length="75" mass="8047">MDQVTPQIKQHLKANMTLSKKEIIVNNFLGGLFWGFGSVVGAGVVVTVIGYILNALGIFSAIGNFFSQFLGPFAI</sequence>
<accession>A0A0G0U962</accession>
<evidence type="ECO:0000256" key="1">
    <source>
        <dbReference type="SAM" id="Phobius"/>
    </source>
</evidence>
<reference evidence="2 3" key="1">
    <citation type="journal article" date="2015" name="Nature">
        <title>rRNA introns, odd ribosomes, and small enigmatic genomes across a large radiation of phyla.</title>
        <authorList>
            <person name="Brown C.T."/>
            <person name="Hug L.A."/>
            <person name="Thomas B.C."/>
            <person name="Sharon I."/>
            <person name="Castelle C.J."/>
            <person name="Singh A."/>
            <person name="Wilkins M.J."/>
            <person name="Williams K.H."/>
            <person name="Banfield J.F."/>
        </authorList>
    </citation>
    <scope>NUCLEOTIDE SEQUENCE [LARGE SCALE GENOMIC DNA]</scope>
</reference>
<dbReference type="Pfam" id="PF18910">
    <property type="entry name" value="DUF5665"/>
    <property type="match status" value="1"/>
</dbReference>
<keyword evidence="1" id="KW-0472">Membrane</keyword>
<keyword evidence="1" id="KW-0812">Transmembrane</keyword>
<dbReference type="AlphaFoldDB" id="A0A0G0U962"/>
<gene>
    <name evidence="2" type="ORF">UU29_C0001G0016</name>
</gene>
<feature type="transmembrane region" description="Helical" evidence="1">
    <location>
        <begin position="51"/>
        <end position="71"/>
    </location>
</feature>
<protein>
    <submittedName>
        <fullName evidence="2">Uncharacterized protein</fullName>
    </submittedName>
</protein>
<feature type="transmembrane region" description="Helical" evidence="1">
    <location>
        <begin position="23"/>
        <end position="45"/>
    </location>
</feature>
<proteinExistence type="predicted"/>
<dbReference type="InterPro" id="IPR043723">
    <property type="entry name" value="DUF5665"/>
</dbReference>
<organism evidence="2 3">
    <name type="scientific">Candidatus Daviesbacteria bacterium GW2011_GWA2_40_9</name>
    <dbReference type="NCBI Taxonomy" id="1618424"/>
    <lineage>
        <taxon>Bacteria</taxon>
        <taxon>Candidatus Daviesiibacteriota</taxon>
    </lineage>
</organism>
<evidence type="ECO:0000313" key="3">
    <source>
        <dbReference type="Proteomes" id="UP000034601"/>
    </source>
</evidence>
<dbReference type="EMBL" id="LCAB01000001">
    <property type="protein sequence ID" value="KKR83796.1"/>
    <property type="molecule type" value="Genomic_DNA"/>
</dbReference>